<dbReference type="InterPro" id="IPR053925">
    <property type="entry name" value="RecX_HTH_3rd"/>
</dbReference>
<evidence type="ECO:0000259" key="5">
    <source>
        <dbReference type="Pfam" id="PF02631"/>
    </source>
</evidence>
<evidence type="ECO:0000256" key="1">
    <source>
        <dbReference type="ARBA" id="ARBA00004496"/>
    </source>
</evidence>
<dbReference type="InterPro" id="IPR003783">
    <property type="entry name" value="Regulatory_RecX"/>
</dbReference>
<proteinExistence type="inferred from homology"/>
<dbReference type="STRING" id="702745.SAMN05421818_12139"/>
<dbReference type="PANTHER" id="PTHR33602:SF1">
    <property type="entry name" value="REGULATORY PROTEIN RECX FAMILY PROTEIN"/>
    <property type="match status" value="1"/>
</dbReference>
<dbReference type="EMBL" id="FNDQ01000021">
    <property type="protein sequence ID" value="SDH88232.1"/>
    <property type="molecule type" value="Genomic_DNA"/>
</dbReference>
<organism evidence="7 8">
    <name type="scientific">Myroides phaeus</name>
    <dbReference type="NCBI Taxonomy" id="702745"/>
    <lineage>
        <taxon>Bacteria</taxon>
        <taxon>Pseudomonadati</taxon>
        <taxon>Bacteroidota</taxon>
        <taxon>Flavobacteriia</taxon>
        <taxon>Flavobacteriales</taxon>
        <taxon>Flavobacteriaceae</taxon>
        <taxon>Myroides</taxon>
    </lineage>
</organism>
<comment type="similarity">
    <text evidence="2">Belongs to the RecX family.</text>
</comment>
<gene>
    <name evidence="7" type="ORF">SAMN05421818_12139</name>
</gene>
<dbReference type="Gene3D" id="1.10.10.10">
    <property type="entry name" value="Winged helix-like DNA-binding domain superfamily/Winged helix DNA-binding domain"/>
    <property type="match status" value="2"/>
</dbReference>
<sequence>MDSSKPTYISFEDAKRKLEAFCAYQDRCHSEVINKLYNLKISSNIHDDIIVHLIETNFLNEERFACSFARGKHRISSWGRSRIIMELKIRKITPFLIKKALQEISEELYLETLSRISYQRWNSINESNLSKKKQKLQAYLYRKGYEIDYIYDSIKKLENDI</sequence>
<evidence type="ECO:0000313" key="8">
    <source>
        <dbReference type="Proteomes" id="UP000243588"/>
    </source>
</evidence>
<dbReference type="Pfam" id="PF02631">
    <property type="entry name" value="RecX_HTH2"/>
    <property type="match status" value="1"/>
</dbReference>
<evidence type="ECO:0000256" key="4">
    <source>
        <dbReference type="ARBA" id="ARBA00022490"/>
    </source>
</evidence>
<evidence type="ECO:0000256" key="3">
    <source>
        <dbReference type="ARBA" id="ARBA00018111"/>
    </source>
</evidence>
<evidence type="ECO:0000256" key="2">
    <source>
        <dbReference type="ARBA" id="ARBA00009695"/>
    </source>
</evidence>
<dbReference type="GO" id="GO:0006282">
    <property type="term" value="P:regulation of DNA repair"/>
    <property type="evidence" value="ECO:0007669"/>
    <property type="project" value="InterPro"/>
</dbReference>
<dbReference type="Proteomes" id="UP000243588">
    <property type="component" value="Unassembled WGS sequence"/>
</dbReference>
<reference evidence="8" key="1">
    <citation type="submission" date="2016-10" db="EMBL/GenBank/DDBJ databases">
        <authorList>
            <person name="Varghese N."/>
            <person name="Submissions S."/>
        </authorList>
    </citation>
    <scope>NUCLEOTIDE SEQUENCE [LARGE SCALE GENOMIC DNA]</scope>
    <source>
        <strain evidence="8">DSM 23313</strain>
    </source>
</reference>
<dbReference type="InterPro" id="IPR053924">
    <property type="entry name" value="RecX_HTH_2nd"/>
</dbReference>
<dbReference type="InterPro" id="IPR036388">
    <property type="entry name" value="WH-like_DNA-bd_sf"/>
</dbReference>
<feature type="domain" description="RecX second three-helical" evidence="5">
    <location>
        <begin position="60"/>
        <end position="101"/>
    </location>
</feature>
<keyword evidence="4" id="KW-0963">Cytoplasm</keyword>
<comment type="subcellular location">
    <subcellularLocation>
        <location evidence="1">Cytoplasm</location>
    </subcellularLocation>
</comment>
<dbReference type="GO" id="GO:0005737">
    <property type="term" value="C:cytoplasm"/>
    <property type="evidence" value="ECO:0007669"/>
    <property type="project" value="UniProtKB-SubCell"/>
</dbReference>
<accession>A0A1G8G1J8</accession>
<evidence type="ECO:0000259" key="6">
    <source>
        <dbReference type="Pfam" id="PF21981"/>
    </source>
</evidence>
<dbReference type="AlphaFoldDB" id="A0A1G8G1J8"/>
<feature type="domain" description="RecX third three-helical" evidence="6">
    <location>
        <begin position="109"/>
        <end position="151"/>
    </location>
</feature>
<dbReference type="RefSeq" id="WP_090409988.1">
    <property type="nucleotide sequence ID" value="NZ_FNDQ01000021.1"/>
</dbReference>
<evidence type="ECO:0000313" key="7">
    <source>
        <dbReference type="EMBL" id="SDH88232.1"/>
    </source>
</evidence>
<protein>
    <recommendedName>
        <fullName evidence="3">Regulatory protein RecX</fullName>
    </recommendedName>
</protein>
<dbReference type="Pfam" id="PF21981">
    <property type="entry name" value="RecX_HTH3"/>
    <property type="match status" value="1"/>
</dbReference>
<dbReference type="PANTHER" id="PTHR33602">
    <property type="entry name" value="REGULATORY PROTEIN RECX FAMILY PROTEIN"/>
    <property type="match status" value="1"/>
</dbReference>
<keyword evidence="8" id="KW-1185">Reference proteome</keyword>
<name>A0A1G8G1J8_9FLAO</name>